<keyword evidence="1 3" id="KW-0489">Methyltransferase</keyword>
<dbReference type="Pfam" id="PF03602">
    <property type="entry name" value="Cons_hypoth95"/>
    <property type="match status" value="1"/>
</dbReference>
<keyword evidence="2 3" id="KW-0808">Transferase</keyword>
<dbReference type="SUPFAM" id="SSF53335">
    <property type="entry name" value="S-adenosyl-L-methionine-dependent methyltransferases"/>
    <property type="match status" value="1"/>
</dbReference>
<accession>A0A3B0RX99</accession>
<proteinExistence type="predicted"/>
<dbReference type="CDD" id="cd02440">
    <property type="entry name" value="AdoMet_MTases"/>
    <property type="match status" value="1"/>
</dbReference>
<protein>
    <submittedName>
        <fullName evidence="3">16S rRNA (Guanine(966)-N(2))-methyltransferase</fullName>
        <ecNumber evidence="3">2.1.1.171</ecNumber>
    </submittedName>
</protein>
<dbReference type="GO" id="GO:0003676">
    <property type="term" value="F:nucleic acid binding"/>
    <property type="evidence" value="ECO:0007669"/>
    <property type="project" value="InterPro"/>
</dbReference>
<evidence type="ECO:0000256" key="1">
    <source>
        <dbReference type="ARBA" id="ARBA00022603"/>
    </source>
</evidence>
<dbReference type="PIRSF" id="PIRSF004553">
    <property type="entry name" value="CHP00095"/>
    <property type="match status" value="1"/>
</dbReference>
<dbReference type="NCBIfam" id="TIGR00095">
    <property type="entry name" value="16S rRNA (guanine(966)-N(2))-methyltransferase RsmD"/>
    <property type="match status" value="1"/>
</dbReference>
<gene>
    <name evidence="3" type="ORF">MNBD_ALPHA02-2146</name>
</gene>
<organism evidence="3">
    <name type="scientific">hydrothermal vent metagenome</name>
    <dbReference type="NCBI Taxonomy" id="652676"/>
    <lineage>
        <taxon>unclassified sequences</taxon>
        <taxon>metagenomes</taxon>
        <taxon>ecological metagenomes</taxon>
    </lineage>
</organism>
<name>A0A3B0RX99_9ZZZZ</name>
<dbReference type="PANTHER" id="PTHR43542">
    <property type="entry name" value="METHYLTRANSFERASE"/>
    <property type="match status" value="1"/>
</dbReference>
<dbReference type="Gene3D" id="3.40.50.150">
    <property type="entry name" value="Vaccinia Virus protein VP39"/>
    <property type="match status" value="1"/>
</dbReference>
<dbReference type="InterPro" id="IPR002052">
    <property type="entry name" value="DNA_methylase_N6_adenine_CS"/>
</dbReference>
<dbReference type="EC" id="2.1.1.171" evidence="3"/>
<sequence>MRIIGGEYGGRKLTPLLGRDIRPTTDRMRETIFNILRHSSIDLEGATILDVFAGTGAMGLEALSHGAAHATFFDNDPKSRQILKKNISLLGVRNKVSVKNVSAPTLPATDKQYDIVFLDPPYHLDVINSTLSALREKRYLANNCIIIAEHSSVNTLAYPDYFIATKEKTYGDARVIFLEKIF</sequence>
<dbReference type="AlphaFoldDB" id="A0A3B0RX99"/>
<dbReference type="PANTHER" id="PTHR43542:SF1">
    <property type="entry name" value="METHYLTRANSFERASE"/>
    <property type="match status" value="1"/>
</dbReference>
<evidence type="ECO:0000256" key="2">
    <source>
        <dbReference type="ARBA" id="ARBA00022679"/>
    </source>
</evidence>
<dbReference type="InterPro" id="IPR029063">
    <property type="entry name" value="SAM-dependent_MTases_sf"/>
</dbReference>
<reference evidence="3" key="1">
    <citation type="submission" date="2018-06" db="EMBL/GenBank/DDBJ databases">
        <authorList>
            <person name="Zhirakovskaya E."/>
        </authorList>
    </citation>
    <scope>NUCLEOTIDE SEQUENCE</scope>
</reference>
<dbReference type="EMBL" id="UOED01000130">
    <property type="protein sequence ID" value="VAV98534.1"/>
    <property type="molecule type" value="Genomic_DNA"/>
</dbReference>
<dbReference type="InterPro" id="IPR004398">
    <property type="entry name" value="RNA_MeTrfase_RsmD"/>
</dbReference>
<dbReference type="PROSITE" id="PS00092">
    <property type="entry name" value="N6_MTASE"/>
    <property type="match status" value="1"/>
</dbReference>
<dbReference type="GO" id="GO:0052913">
    <property type="term" value="F:16S rRNA (guanine(966)-N(2))-methyltransferase activity"/>
    <property type="evidence" value="ECO:0007669"/>
    <property type="project" value="UniProtKB-EC"/>
</dbReference>
<evidence type="ECO:0000313" key="3">
    <source>
        <dbReference type="EMBL" id="VAV98534.1"/>
    </source>
</evidence>